<accession>S3J5A5</accession>
<dbReference type="PATRIC" id="fig|482300.6.peg.3895"/>
<proteinExistence type="predicted"/>
<dbReference type="AlphaFoldDB" id="S3J5A5"/>
<name>S3J5A5_MICAE</name>
<comment type="caution">
    <text evidence="1">The sequence shown here is derived from an EMBL/GenBank/DDBJ whole genome shotgun (WGS) entry which is preliminary data.</text>
</comment>
<gene>
    <name evidence="1" type="ORF">MAESPC_03497</name>
</gene>
<reference evidence="1 2" key="1">
    <citation type="journal article" date="2013" name="Genome Announc.">
        <title>Draft Genome Sequence of the Brazilian Toxic Bloom-Forming Cyanobacterium Microcystis aeruginosa Strain SPC777.</title>
        <authorList>
            <person name="Fiore M.F."/>
            <person name="Alvarenga D.O."/>
            <person name="Varani A.M."/>
            <person name="Hoff-Risseti C."/>
            <person name="Crespim E."/>
            <person name="Ramos R.T."/>
            <person name="Silva A."/>
            <person name="Schaker P.D."/>
            <person name="Heck K."/>
            <person name="Rigonato J."/>
            <person name="Schneider M.P."/>
        </authorList>
    </citation>
    <scope>NUCLEOTIDE SEQUENCE [LARGE SCALE GENOMIC DNA]</scope>
    <source>
        <strain evidence="2">SPC 777</strain>
    </source>
</reference>
<evidence type="ECO:0000313" key="1">
    <source>
        <dbReference type="EMBL" id="EPF19851.1"/>
    </source>
</evidence>
<sequence length="84" mass="9879">MKTEKSSYHSVNPVIYNGSRCCVSNYYFSPVSPESEDYFHVTSFRGRPEQKLRDLVLKADIAIRNKLRKVFPQGIVKPWHIYKK</sequence>
<protein>
    <submittedName>
        <fullName evidence="1">Uncharacterized protein</fullName>
    </submittedName>
</protein>
<dbReference type="Proteomes" id="UP000014617">
    <property type="component" value="Unassembled WGS sequence"/>
</dbReference>
<organism evidence="1 2">
    <name type="scientific">Microcystis aeruginosa SPC777</name>
    <dbReference type="NCBI Taxonomy" id="482300"/>
    <lineage>
        <taxon>Bacteria</taxon>
        <taxon>Bacillati</taxon>
        <taxon>Cyanobacteriota</taxon>
        <taxon>Cyanophyceae</taxon>
        <taxon>Oscillatoriophycideae</taxon>
        <taxon>Chroococcales</taxon>
        <taxon>Microcystaceae</taxon>
        <taxon>Microcystis</taxon>
    </lineage>
</organism>
<evidence type="ECO:0000313" key="2">
    <source>
        <dbReference type="Proteomes" id="UP000014617"/>
    </source>
</evidence>
<dbReference type="EMBL" id="ASZQ01000242">
    <property type="protein sequence ID" value="EPF19851.1"/>
    <property type="molecule type" value="Genomic_DNA"/>
</dbReference>